<name>A0A919RZJ2_9CLOT</name>
<feature type="domain" description="Pyridoxamine kinase/Phosphomethylpyrimidine kinase" evidence="6">
    <location>
        <begin position="75"/>
        <end position="261"/>
    </location>
</feature>
<dbReference type="PANTHER" id="PTHR10534:SF2">
    <property type="entry name" value="PYRIDOXAL KINASE"/>
    <property type="match status" value="1"/>
</dbReference>
<dbReference type="GO" id="GO:0005829">
    <property type="term" value="C:cytosol"/>
    <property type="evidence" value="ECO:0007669"/>
    <property type="project" value="TreeGrafter"/>
</dbReference>
<keyword evidence="8" id="KW-1185">Reference proteome</keyword>
<keyword evidence="4 7" id="KW-0418">Kinase</keyword>
<dbReference type="InterPro" id="IPR013749">
    <property type="entry name" value="PM/HMP-P_kinase-1"/>
</dbReference>
<dbReference type="SUPFAM" id="SSF53613">
    <property type="entry name" value="Ribokinase-like"/>
    <property type="match status" value="1"/>
</dbReference>
<dbReference type="PANTHER" id="PTHR10534">
    <property type="entry name" value="PYRIDOXAL KINASE"/>
    <property type="match status" value="1"/>
</dbReference>
<dbReference type="RefSeq" id="WP_212904050.1">
    <property type="nucleotide sequence ID" value="NZ_BOPZ01000016.1"/>
</dbReference>
<dbReference type="CDD" id="cd01173">
    <property type="entry name" value="pyridoxal_pyridoxamine_kinase"/>
    <property type="match status" value="1"/>
</dbReference>
<dbReference type="InterPro" id="IPR029056">
    <property type="entry name" value="Ribokinase-like"/>
</dbReference>
<proteinExistence type="predicted"/>
<evidence type="ECO:0000256" key="1">
    <source>
        <dbReference type="ARBA" id="ARBA00012104"/>
    </source>
</evidence>
<dbReference type="NCBIfam" id="NF005491">
    <property type="entry name" value="PRK07105.1"/>
    <property type="match status" value="1"/>
</dbReference>
<keyword evidence="2" id="KW-0808">Transferase</keyword>
<evidence type="ECO:0000256" key="3">
    <source>
        <dbReference type="ARBA" id="ARBA00022741"/>
    </source>
</evidence>
<dbReference type="AlphaFoldDB" id="A0A919RZJ2"/>
<evidence type="ECO:0000256" key="5">
    <source>
        <dbReference type="ARBA" id="ARBA00022840"/>
    </source>
</evidence>
<comment type="caution">
    <text evidence="7">The sequence shown here is derived from an EMBL/GenBank/DDBJ whole genome shotgun (WGS) entry which is preliminary data.</text>
</comment>
<evidence type="ECO:0000256" key="4">
    <source>
        <dbReference type="ARBA" id="ARBA00022777"/>
    </source>
</evidence>
<evidence type="ECO:0000259" key="6">
    <source>
        <dbReference type="Pfam" id="PF08543"/>
    </source>
</evidence>
<accession>A0A919RZJ2</accession>
<protein>
    <recommendedName>
        <fullName evidence="1">pyridoxal kinase</fullName>
        <ecNumber evidence="1">2.7.1.35</ecNumber>
    </recommendedName>
</protein>
<dbReference type="GO" id="GO:0008478">
    <property type="term" value="F:pyridoxal kinase activity"/>
    <property type="evidence" value="ECO:0007669"/>
    <property type="project" value="UniProtKB-EC"/>
</dbReference>
<evidence type="ECO:0000313" key="7">
    <source>
        <dbReference type="EMBL" id="GIM29352.1"/>
    </source>
</evidence>
<dbReference type="InterPro" id="IPR004625">
    <property type="entry name" value="PyrdxlKinase"/>
</dbReference>
<dbReference type="GO" id="GO:0005524">
    <property type="term" value="F:ATP binding"/>
    <property type="evidence" value="ECO:0007669"/>
    <property type="project" value="UniProtKB-KW"/>
</dbReference>
<dbReference type="Pfam" id="PF08543">
    <property type="entry name" value="Phos_pyr_kin"/>
    <property type="match status" value="1"/>
</dbReference>
<dbReference type="Gene3D" id="3.40.1190.20">
    <property type="match status" value="1"/>
</dbReference>
<evidence type="ECO:0000313" key="8">
    <source>
        <dbReference type="Proteomes" id="UP000679179"/>
    </source>
</evidence>
<evidence type="ECO:0000256" key="2">
    <source>
        <dbReference type="ARBA" id="ARBA00022679"/>
    </source>
</evidence>
<dbReference type="EC" id="2.7.1.35" evidence="1"/>
<keyword evidence="3" id="KW-0547">Nucleotide-binding</keyword>
<reference evidence="7" key="1">
    <citation type="submission" date="2021-03" db="EMBL/GenBank/DDBJ databases">
        <title>Taxonomic study of Clostridium polyendosporum from meadow-gley soil under rice.</title>
        <authorList>
            <person name="Kobayashi H."/>
            <person name="Tanizawa Y."/>
            <person name="Yagura M."/>
        </authorList>
    </citation>
    <scope>NUCLEOTIDE SEQUENCE</scope>
    <source>
        <strain evidence="7">JCM 30710</strain>
    </source>
</reference>
<dbReference type="Proteomes" id="UP000679179">
    <property type="component" value="Unassembled WGS sequence"/>
</dbReference>
<gene>
    <name evidence="7" type="ORF">CPJCM30710_20180</name>
</gene>
<dbReference type="GO" id="GO:0009443">
    <property type="term" value="P:pyridoxal 5'-phosphate salvage"/>
    <property type="evidence" value="ECO:0007669"/>
    <property type="project" value="InterPro"/>
</dbReference>
<keyword evidence="5" id="KW-0067">ATP-binding</keyword>
<sequence length="277" mass="30297">MSTIVKKVAVINDLCGYGRAALTSIIPILSVMGTQVCPIPTAVLSSHTGGFGVPAICDLTKFIPKYMNHWKSLSIKFDCIYSGYLSSLEQGILVHDFINEFKTKDTIVVIDPVLGDNGSLYKGMNNEMISKMKDLIKAADIITPNITEAAFLLDKRVKGDMNIEEVVLWCKELSDLGPSQVIITSAVINEGTIYVVGYDKIAGSIFVMPRKYIPKSFPGTGDAFTSVLIGSILRGEPLLESINNGCKFIEMVIKETIRLNSDSREGIVFEGFLSKLL</sequence>
<dbReference type="EMBL" id="BOPZ01000016">
    <property type="protein sequence ID" value="GIM29352.1"/>
    <property type="molecule type" value="Genomic_DNA"/>
</dbReference>
<organism evidence="7 8">
    <name type="scientific">Clostridium polyendosporum</name>
    <dbReference type="NCBI Taxonomy" id="69208"/>
    <lineage>
        <taxon>Bacteria</taxon>
        <taxon>Bacillati</taxon>
        <taxon>Bacillota</taxon>
        <taxon>Clostridia</taxon>
        <taxon>Eubacteriales</taxon>
        <taxon>Clostridiaceae</taxon>
        <taxon>Clostridium</taxon>
    </lineage>
</organism>